<proteinExistence type="predicted"/>
<dbReference type="InterPro" id="IPR001123">
    <property type="entry name" value="LeuE-type"/>
</dbReference>
<feature type="transmembrane region" description="Helical" evidence="6">
    <location>
        <begin position="6"/>
        <end position="28"/>
    </location>
</feature>
<accession>A0ABW0K297</accession>
<name>A0ABW0K297_9BACL</name>
<keyword evidence="4 6" id="KW-1133">Transmembrane helix</keyword>
<evidence type="ECO:0000256" key="1">
    <source>
        <dbReference type="ARBA" id="ARBA00004651"/>
    </source>
</evidence>
<dbReference type="Pfam" id="PF01810">
    <property type="entry name" value="LysE"/>
    <property type="match status" value="1"/>
</dbReference>
<keyword evidence="3 6" id="KW-0812">Transmembrane</keyword>
<feature type="transmembrane region" description="Helical" evidence="6">
    <location>
        <begin position="151"/>
        <end position="170"/>
    </location>
</feature>
<evidence type="ECO:0000256" key="4">
    <source>
        <dbReference type="ARBA" id="ARBA00022989"/>
    </source>
</evidence>
<sequence>MLLTAFIKGFVFSLSLCCDLGLVNIAMIKTGIEKGFKPSFELGFGSCFGDLTYLVLALLGVTVIFQIPVIRWVLWIGGTLVLAWMTVSMLRKSLSRQAALELSGTQTKEGKQFWWGLGLTLSSPTVILWFAIVAGPIIASFGTHDLKTTTVFVAGFFAASVVWSGFIALVSGVSRKWSSARFVRVMSLVSAVLFLFLTVKIFIDGWQNLLHHAA</sequence>
<gene>
    <name evidence="7" type="ORF">ACFPOG_04615</name>
</gene>
<keyword evidence="8" id="KW-1185">Reference proteome</keyword>
<evidence type="ECO:0000256" key="2">
    <source>
        <dbReference type="ARBA" id="ARBA00022475"/>
    </source>
</evidence>
<keyword evidence="2" id="KW-1003">Cell membrane</keyword>
<dbReference type="Proteomes" id="UP001596044">
    <property type="component" value="Unassembled WGS sequence"/>
</dbReference>
<evidence type="ECO:0000313" key="7">
    <source>
        <dbReference type="EMBL" id="MFC5447528.1"/>
    </source>
</evidence>
<dbReference type="RefSeq" id="WP_270884122.1">
    <property type="nucleotide sequence ID" value="NZ_JAQFVF010000061.1"/>
</dbReference>
<evidence type="ECO:0000256" key="6">
    <source>
        <dbReference type="SAM" id="Phobius"/>
    </source>
</evidence>
<comment type="subcellular location">
    <subcellularLocation>
        <location evidence="1">Cell membrane</location>
        <topology evidence="1">Multi-pass membrane protein</topology>
    </subcellularLocation>
</comment>
<evidence type="ECO:0000256" key="3">
    <source>
        <dbReference type="ARBA" id="ARBA00022692"/>
    </source>
</evidence>
<feature type="transmembrane region" description="Helical" evidence="6">
    <location>
        <begin position="72"/>
        <end position="91"/>
    </location>
</feature>
<evidence type="ECO:0000256" key="5">
    <source>
        <dbReference type="ARBA" id="ARBA00023136"/>
    </source>
</evidence>
<reference evidence="8" key="1">
    <citation type="journal article" date="2019" name="Int. J. Syst. Evol. Microbiol.">
        <title>The Global Catalogue of Microorganisms (GCM) 10K type strain sequencing project: providing services to taxonomists for standard genome sequencing and annotation.</title>
        <authorList>
            <consortium name="The Broad Institute Genomics Platform"/>
            <consortium name="The Broad Institute Genome Sequencing Center for Infectious Disease"/>
            <person name="Wu L."/>
            <person name="Ma J."/>
        </authorList>
    </citation>
    <scope>NUCLEOTIDE SEQUENCE [LARGE SCALE GENOMIC DNA]</scope>
    <source>
        <strain evidence="8">KACC 11904</strain>
    </source>
</reference>
<feature type="transmembrane region" description="Helical" evidence="6">
    <location>
        <begin position="112"/>
        <end position="139"/>
    </location>
</feature>
<feature type="transmembrane region" description="Helical" evidence="6">
    <location>
        <begin position="40"/>
        <end position="66"/>
    </location>
</feature>
<feature type="transmembrane region" description="Helical" evidence="6">
    <location>
        <begin position="182"/>
        <end position="203"/>
    </location>
</feature>
<evidence type="ECO:0000313" key="8">
    <source>
        <dbReference type="Proteomes" id="UP001596044"/>
    </source>
</evidence>
<organism evidence="7 8">
    <name type="scientific">Paenibacillus aestuarii</name>
    <dbReference type="NCBI Taxonomy" id="516965"/>
    <lineage>
        <taxon>Bacteria</taxon>
        <taxon>Bacillati</taxon>
        <taxon>Bacillota</taxon>
        <taxon>Bacilli</taxon>
        <taxon>Bacillales</taxon>
        <taxon>Paenibacillaceae</taxon>
        <taxon>Paenibacillus</taxon>
    </lineage>
</organism>
<dbReference type="PANTHER" id="PTHR30086:SF20">
    <property type="entry name" value="ARGININE EXPORTER PROTEIN ARGO-RELATED"/>
    <property type="match status" value="1"/>
</dbReference>
<protein>
    <submittedName>
        <fullName evidence="7">LysE family translocator</fullName>
    </submittedName>
</protein>
<keyword evidence="5 6" id="KW-0472">Membrane</keyword>
<dbReference type="PANTHER" id="PTHR30086">
    <property type="entry name" value="ARGININE EXPORTER PROTEIN ARGO"/>
    <property type="match status" value="1"/>
</dbReference>
<dbReference type="EMBL" id="JBHSMJ010000008">
    <property type="protein sequence ID" value="MFC5447528.1"/>
    <property type="molecule type" value="Genomic_DNA"/>
</dbReference>
<comment type="caution">
    <text evidence="7">The sequence shown here is derived from an EMBL/GenBank/DDBJ whole genome shotgun (WGS) entry which is preliminary data.</text>
</comment>